<keyword evidence="4" id="KW-0408">Iron</keyword>
<dbReference type="GO" id="GO:0051537">
    <property type="term" value="F:2 iron, 2 sulfur cluster binding"/>
    <property type="evidence" value="ECO:0007669"/>
    <property type="project" value="UniProtKB-KW"/>
</dbReference>
<dbReference type="SUPFAM" id="SSF54292">
    <property type="entry name" value="2Fe-2S ferredoxin-like"/>
    <property type="match status" value="1"/>
</dbReference>
<sequence length="166" mass="17519">MVAQDSSPDHGNLMEINITVNGNSVAIQLHQYWSLLDVLRDSLGLTGAKRGCDRGECGSCTVLLDGKPVNACQVLASRVDGTNVATIEGLASGGILSELQQSYLDEDGGQCGFCTPGFVMATRALLNTNPTPTDDEVLEALSGNLCRCNAYGRILASVRTAIEREA</sequence>
<protein>
    <submittedName>
        <fullName evidence="7">Nicotinate dehydrogenase small FeS subunit</fullName>
    </submittedName>
</protein>
<dbReference type="PROSITE" id="PS51085">
    <property type="entry name" value="2FE2S_FER_2"/>
    <property type="match status" value="1"/>
</dbReference>
<dbReference type="InterPro" id="IPR002888">
    <property type="entry name" value="2Fe-2S-bd"/>
</dbReference>
<dbReference type="Gene3D" id="1.10.150.120">
    <property type="entry name" value="[2Fe-2S]-binding domain"/>
    <property type="match status" value="1"/>
</dbReference>
<organism evidence="7 8">
    <name type="scientific">Geodia barretti</name>
    <name type="common">Barrett's horny sponge</name>
    <dbReference type="NCBI Taxonomy" id="519541"/>
    <lineage>
        <taxon>Eukaryota</taxon>
        <taxon>Metazoa</taxon>
        <taxon>Porifera</taxon>
        <taxon>Demospongiae</taxon>
        <taxon>Heteroscleromorpha</taxon>
        <taxon>Tetractinellida</taxon>
        <taxon>Astrophorina</taxon>
        <taxon>Geodiidae</taxon>
        <taxon>Geodia</taxon>
    </lineage>
</organism>
<keyword evidence="1" id="KW-0001">2Fe-2S</keyword>
<dbReference type="FunFam" id="3.10.20.30:FF:000020">
    <property type="entry name" value="Xanthine dehydrogenase iron-sulfur subunit"/>
    <property type="match status" value="1"/>
</dbReference>
<evidence type="ECO:0000313" key="7">
    <source>
        <dbReference type="EMBL" id="CAI7989420.1"/>
    </source>
</evidence>
<evidence type="ECO:0000256" key="2">
    <source>
        <dbReference type="ARBA" id="ARBA00022723"/>
    </source>
</evidence>
<evidence type="ECO:0000256" key="1">
    <source>
        <dbReference type="ARBA" id="ARBA00022714"/>
    </source>
</evidence>
<dbReference type="InterPro" id="IPR036010">
    <property type="entry name" value="2Fe-2S_ferredoxin-like_sf"/>
</dbReference>
<comment type="caution">
    <text evidence="7">The sequence shown here is derived from an EMBL/GenBank/DDBJ whole genome shotgun (WGS) entry which is preliminary data.</text>
</comment>
<dbReference type="SUPFAM" id="SSF47741">
    <property type="entry name" value="CO dehydrogenase ISP C-domain like"/>
    <property type="match status" value="1"/>
</dbReference>
<dbReference type="InterPro" id="IPR051452">
    <property type="entry name" value="Diverse_Oxidoreductases"/>
</dbReference>
<dbReference type="GO" id="GO:0046872">
    <property type="term" value="F:metal ion binding"/>
    <property type="evidence" value="ECO:0007669"/>
    <property type="project" value="UniProtKB-KW"/>
</dbReference>
<keyword evidence="3" id="KW-0560">Oxidoreductase</keyword>
<evidence type="ECO:0000313" key="8">
    <source>
        <dbReference type="Proteomes" id="UP001174909"/>
    </source>
</evidence>
<dbReference type="PANTHER" id="PTHR44379:SF8">
    <property type="entry name" value="XANTHINE DEHYDROGENASE IRON-SULFUR-BINDING SUBUNIT XDHC-RELATED"/>
    <property type="match status" value="1"/>
</dbReference>
<dbReference type="AlphaFoldDB" id="A0AA35VRR4"/>
<evidence type="ECO:0000259" key="6">
    <source>
        <dbReference type="PROSITE" id="PS51085"/>
    </source>
</evidence>
<dbReference type="Gene3D" id="3.10.20.30">
    <property type="match status" value="1"/>
</dbReference>
<dbReference type="InterPro" id="IPR001041">
    <property type="entry name" value="2Fe-2S_ferredoxin-type"/>
</dbReference>
<dbReference type="InterPro" id="IPR012675">
    <property type="entry name" value="Beta-grasp_dom_sf"/>
</dbReference>
<reference evidence="7" key="1">
    <citation type="submission" date="2023-03" db="EMBL/GenBank/DDBJ databases">
        <authorList>
            <person name="Steffen K."/>
            <person name="Cardenas P."/>
        </authorList>
    </citation>
    <scope>NUCLEOTIDE SEQUENCE</scope>
</reference>
<dbReference type="InterPro" id="IPR036884">
    <property type="entry name" value="2Fe-2S-bd_dom_sf"/>
</dbReference>
<gene>
    <name evidence="7" type="ORF">GBAR_LOCUS209</name>
</gene>
<dbReference type="PANTHER" id="PTHR44379">
    <property type="entry name" value="OXIDOREDUCTASE WITH IRON-SULFUR SUBUNIT"/>
    <property type="match status" value="1"/>
</dbReference>
<evidence type="ECO:0000256" key="3">
    <source>
        <dbReference type="ARBA" id="ARBA00023002"/>
    </source>
</evidence>
<dbReference type="InterPro" id="IPR006058">
    <property type="entry name" value="2Fe2S_fd_BS"/>
</dbReference>
<keyword evidence="2" id="KW-0479">Metal-binding</keyword>
<dbReference type="CDD" id="cd00207">
    <property type="entry name" value="fer2"/>
    <property type="match status" value="1"/>
</dbReference>
<evidence type="ECO:0000256" key="4">
    <source>
        <dbReference type="ARBA" id="ARBA00023004"/>
    </source>
</evidence>
<evidence type="ECO:0000256" key="5">
    <source>
        <dbReference type="ARBA" id="ARBA00023014"/>
    </source>
</evidence>
<feature type="domain" description="2Fe-2S ferredoxin-type" evidence="6">
    <location>
        <begin position="14"/>
        <end position="90"/>
    </location>
</feature>
<accession>A0AA35VRR4</accession>
<dbReference type="EMBL" id="CASHTH010000031">
    <property type="protein sequence ID" value="CAI7989420.1"/>
    <property type="molecule type" value="Genomic_DNA"/>
</dbReference>
<keyword evidence="8" id="KW-1185">Reference proteome</keyword>
<dbReference type="PROSITE" id="PS00197">
    <property type="entry name" value="2FE2S_FER_1"/>
    <property type="match status" value="1"/>
</dbReference>
<dbReference type="Proteomes" id="UP001174909">
    <property type="component" value="Unassembled WGS sequence"/>
</dbReference>
<name>A0AA35VRR4_GEOBA</name>
<proteinExistence type="predicted"/>
<dbReference type="Pfam" id="PF01799">
    <property type="entry name" value="Fer2_2"/>
    <property type="match status" value="1"/>
</dbReference>
<dbReference type="Pfam" id="PF00111">
    <property type="entry name" value="Fer2"/>
    <property type="match status" value="1"/>
</dbReference>
<keyword evidence="5" id="KW-0411">Iron-sulfur</keyword>
<dbReference type="GO" id="GO:0016491">
    <property type="term" value="F:oxidoreductase activity"/>
    <property type="evidence" value="ECO:0007669"/>
    <property type="project" value="UniProtKB-KW"/>
</dbReference>